<dbReference type="EMBL" id="JAAIKB010000001">
    <property type="protein sequence ID" value="NGM19077.1"/>
    <property type="molecule type" value="Genomic_DNA"/>
</dbReference>
<dbReference type="Proteomes" id="UP000475385">
    <property type="component" value="Unassembled WGS sequence"/>
</dbReference>
<dbReference type="Gene3D" id="3.40.190.10">
    <property type="entry name" value="Periplasmic binding protein-like II"/>
    <property type="match status" value="1"/>
</dbReference>
<evidence type="ECO:0000313" key="4">
    <source>
        <dbReference type="Proteomes" id="UP000475385"/>
    </source>
</evidence>
<comment type="caution">
    <text evidence="3">The sequence shown here is derived from an EMBL/GenBank/DDBJ whole genome shotgun (WGS) entry which is preliminary data.</text>
</comment>
<name>A0A6M1LFW3_9PROT</name>
<comment type="similarity">
    <text evidence="1">Belongs to the UPF0065 (bug) family.</text>
</comment>
<dbReference type="PIRSF" id="PIRSF017082">
    <property type="entry name" value="YflP"/>
    <property type="match status" value="1"/>
</dbReference>
<dbReference type="RefSeq" id="WP_164692923.1">
    <property type="nucleotide sequence ID" value="NZ_JAAIKB010000001.1"/>
</dbReference>
<organism evidence="3 4">
    <name type="scientific">Falsiroseomonas algicola</name>
    <dbReference type="NCBI Taxonomy" id="2716930"/>
    <lineage>
        <taxon>Bacteria</taxon>
        <taxon>Pseudomonadati</taxon>
        <taxon>Pseudomonadota</taxon>
        <taxon>Alphaproteobacteria</taxon>
        <taxon>Acetobacterales</taxon>
        <taxon>Roseomonadaceae</taxon>
        <taxon>Falsiroseomonas</taxon>
    </lineage>
</organism>
<gene>
    <name evidence="3" type="ORF">G3576_03560</name>
</gene>
<sequence length="325" mass="33928">MHNLTRRSLGAATLALLPTATSAQAPYPGTRPVSIVVSFAPGGSTDTVARLVAQQLGRILGGSFVVENRPGASGTIGSAHVARSRPDGYTLLFAGSGTYSMSGHLYPQRGYDEEANFTPLGSVSTSSLFLCLSPKHGTRDTAALIARAKAAPGRLSYASSGAGGSAHIITELFLEGAGIQVENVTYRGGAPAVQAVITGEVEMAFVEAVTALPLIRNGDVIGAAVTSAERSPLAPEIPTIAEAALPGFEGTTLLAMFAPAGTPEEIVQRLHQGIAEAMRQPDLIAQLRAGAVFPRVMTPEEFRPFLASERRRWLAVIRSRGIKAE</sequence>
<reference evidence="3 4" key="1">
    <citation type="submission" date="2020-02" db="EMBL/GenBank/DDBJ databases">
        <authorList>
            <person name="Kim H.M."/>
            <person name="Jeon C.O."/>
        </authorList>
    </citation>
    <scope>NUCLEOTIDE SEQUENCE [LARGE SCALE GENOMIC DNA]</scope>
    <source>
        <strain evidence="3 4">PeD5</strain>
    </source>
</reference>
<dbReference type="InterPro" id="IPR042100">
    <property type="entry name" value="Bug_dom1"/>
</dbReference>
<dbReference type="Pfam" id="PF03401">
    <property type="entry name" value="TctC"/>
    <property type="match status" value="1"/>
</dbReference>
<keyword evidence="4" id="KW-1185">Reference proteome</keyword>
<evidence type="ECO:0000256" key="1">
    <source>
        <dbReference type="ARBA" id="ARBA00006987"/>
    </source>
</evidence>
<evidence type="ECO:0000313" key="3">
    <source>
        <dbReference type="EMBL" id="NGM19077.1"/>
    </source>
</evidence>
<feature type="signal peptide" evidence="2">
    <location>
        <begin position="1"/>
        <end position="25"/>
    </location>
</feature>
<keyword evidence="2" id="KW-0732">Signal</keyword>
<reference evidence="3 4" key="2">
    <citation type="submission" date="2020-03" db="EMBL/GenBank/DDBJ databases">
        <title>Roseomonas stagni sp. nov., isolated from pond water in Japan.</title>
        <authorList>
            <person name="Furuhata K."/>
            <person name="Miyamoto H."/>
            <person name="Goto K."/>
        </authorList>
    </citation>
    <scope>NUCLEOTIDE SEQUENCE [LARGE SCALE GENOMIC DNA]</scope>
    <source>
        <strain evidence="3 4">PeD5</strain>
    </source>
</reference>
<accession>A0A6M1LFW3</accession>
<proteinExistence type="inferred from homology"/>
<dbReference type="Gene3D" id="3.40.190.150">
    <property type="entry name" value="Bordetella uptake gene, domain 1"/>
    <property type="match status" value="1"/>
</dbReference>
<dbReference type="SUPFAM" id="SSF53850">
    <property type="entry name" value="Periplasmic binding protein-like II"/>
    <property type="match status" value="1"/>
</dbReference>
<feature type="chain" id="PRO_5026922341" evidence="2">
    <location>
        <begin position="26"/>
        <end position="325"/>
    </location>
</feature>
<dbReference type="AlphaFoldDB" id="A0A6M1LFW3"/>
<dbReference type="PANTHER" id="PTHR42928:SF5">
    <property type="entry name" value="BLR1237 PROTEIN"/>
    <property type="match status" value="1"/>
</dbReference>
<dbReference type="InterPro" id="IPR005064">
    <property type="entry name" value="BUG"/>
</dbReference>
<protein>
    <submittedName>
        <fullName evidence="3">Tripartite tricarboxylate transporter substrate binding protein</fullName>
    </submittedName>
</protein>
<evidence type="ECO:0000256" key="2">
    <source>
        <dbReference type="SAM" id="SignalP"/>
    </source>
</evidence>
<dbReference type="PANTHER" id="PTHR42928">
    <property type="entry name" value="TRICARBOXYLATE-BINDING PROTEIN"/>
    <property type="match status" value="1"/>
</dbReference>